<reference evidence="2" key="1">
    <citation type="submission" date="2017-09" db="EMBL/GenBank/DDBJ databases">
        <title>Depth-based differentiation of microbial function through sediment-hosted aquifers and enrichment of novel symbionts in the deep terrestrial subsurface.</title>
        <authorList>
            <person name="Probst A.J."/>
            <person name="Ladd B."/>
            <person name="Jarett J.K."/>
            <person name="Geller-Mcgrath D.E."/>
            <person name="Sieber C.M.K."/>
            <person name="Emerson J.B."/>
            <person name="Anantharaman K."/>
            <person name="Thomas B.C."/>
            <person name="Malmstrom R."/>
            <person name="Stieglmeier M."/>
            <person name="Klingl A."/>
            <person name="Woyke T."/>
            <person name="Ryan C.M."/>
            <person name="Banfield J.F."/>
        </authorList>
    </citation>
    <scope>NUCLEOTIDE SEQUENCE [LARGE SCALE GENOMIC DNA]</scope>
</reference>
<dbReference type="EMBL" id="PFFY01000349">
    <property type="protein sequence ID" value="PIW31316.1"/>
    <property type="molecule type" value="Genomic_DNA"/>
</dbReference>
<accession>A0A2M7GVG7</accession>
<name>A0A2M7GVG7_9BACT</name>
<sequence length="65" mass="7370">MNSREKVPLDRVLNLLGTEQALLQSQRRRQAAVWRGEKLDYLPLLLAGGSISERKFFPSDTKALS</sequence>
<protein>
    <submittedName>
        <fullName evidence="1">Uncharacterized protein</fullName>
    </submittedName>
</protein>
<proteinExistence type="predicted"/>
<feature type="non-terminal residue" evidence="1">
    <location>
        <position position="65"/>
    </location>
</feature>
<evidence type="ECO:0000313" key="1">
    <source>
        <dbReference type="EMBL" id="PIW31316.1"/>
    </source>
</evidence>
<dbReference type="AlphaFoldDB" id="A0A2M7GVG7"/>
<comment type="caution">
    <text evidence="1">The sequence shown here is derived from an EMBL/GenBank/DDBJ whole genome shotgun (WGS) entry which is preliminary data.</text>
</comment>
<dbReference type="Proteomes" id="UP000230025">
    <property type="component" value="Unassembled WGS sequence"/>
</dbReference>
<organism evidence="1 2">
    <name type="scientific">bacterium (Candidatus Ratteibacteria) CG15_BIG_FIL_POST_REV_8_21_14_020_41_12</name>
    <dbReference type="NCBI Taxonomy" id="2014291"/>
    <lineage>
        <taxon>Bacteria</taxon>
        <taxon>Candidatus Ratteibacteria</taxon>
    </lineage>
</organism>
<evidence type="ECO:0000313" key="2">
    <source>
        <dbReference type="Proteomes" id="UP000230025"/>
    </source>
</evidence>
<gene>
    <name evidence="1" type="ORF">COW28_07455</name>
</gene>